<dbReference type="PANTHER" id="PTHR30055:SF200">
    <property type="entry name" value="HTH-TYPE TRANSCRIPTIONAL REPRESSOR BDCR"/>
    <property type="match status" value="1"/>
</dbReference>
<protein>
    <submittedName>
        <fullName evidence="4">TetR/AcrR family transcriptional regulator</fullName>
    </submittedName>
</protein>
<dbReference type="PANTHER" id="PTHR30055">
    <property type="entry name" value="HTH-TYPE TRANSCRIPTIONAL REGULATOR RUTR"/>
    <property type="match status" value="1"/>
</dbReference>
<dbReference type="EMBL" id="CP124755">
    <property type="protein sequence ID" value="WGZ90794.1"/>
    <property type="molecule type" value="Genomic_DNA"/>
</dbReference>
<evidence type="ECO:0000259" key="3">
    <source>
        <dbReference type="PROSITE" id="PS50977"/>
    </source>
</evidence>
<dbReference type="GO" id="GO:0003700">
    <property type="term" value="F:DNA-binding transcription factor activity"/>
    <property type="evidence" value="ECO:0007669"/>
    <property type="project" value="TreeGrafter"/>
</dbReference>
<dbReference type="InterPro" id="IPR050109">
    <property type="entry name" value="HTH-type_TetR-like_transc_reg"/>
</dbReference>
<evidence type="ECO:0000313" key="4">
    <source>
        <dbReference type="EMBL" id="WGZ90794.1"/>
    </source>
</evidence>
<feature type="domain" description="HTH tetR-type" evidence="3">
    <location>
        <begin position="3"/>
        <end position="63"/>
    </location>
</feature>
<accession>A0AA95KE67</accession>
<reference evidence="4" key="2">
    <citation type="submission" date="2023-04" db="EMBL/GenBank/DDBJ databases">
        <authorList>
            <person name="Beletskiy A.V."/>
            <person name="Mardanov A.V."/>
            <person name="Ravin N.V."/>
        </authorList>
    </citation>
    <scope>NUCLEOTIDE SEQUENCE</scope>
    <source>
        <strain evidence="4">GKL-01</strain>
    </source>
</reference>
<dbReference type="InterPro" id="IPR036271">
    <property type="entry name" value="Tet_transcr_reg_TetR-rel_C_sf"/>
</dbReference>
<proteinExistence type="predicted"/>
<dbReference type="GO" id="GO:0000976">
    <property type="term" value="F:transcription cis-regulatory region binding"/>
    <property type="evidence" value="ECO:0007669"/>
    <property type="project" value="TreeGrafter"/>
</dbReference>
<dbReference type="AlphaFoldDB" id="A0AA95KE67"/>
<keyword evidence="1 2" id="KW-0238">DNA-binding</keyword>
<dbReference type="InterPro" id="IPR009057">
    <property type="entry name" value="Homeodomain-like_sf"/>
</dbReference>
<name>A0AA95KE67_9GAMM</name>
<dbReference type="KEGG" id="tdu:QJT80_15125"/>
<dbReference type="PROSITE" id="PS50977">
    <property type="entry name" value="HTH_TETR_2"/>
    <property type="match status" value="1"/>
</dbReference>
<evidence type="ECO:0000256" key="2">
    <source>
        <dbReference type="PROSITE-ProRule" id="PRU00335"/>
    </source>
</evidence>
<dbReference type="InterPro" id="IPR001647">
    <property type="entry name" value="HTH_TetR"/>
</dbReference>
<reference evidence="4" key="1">
    <citation type="journal article" date="2023" name="Int. J. Mol. Sci.">
        <title>Metagenomics Revealed a New Genus 'Candidatus Thiocaldithrix dubininis' gen. nov., sp. nov. and a New Species 'Candidatus Thiothrix putei' sp. nov. in the Family Thiotrichaceae, Some Members of Which Have Traits of Both Na+- and H+-Motive Energetics.</title>
        <authorList>
            <person name="Ravin N.V."/>
            <person name="Muntyan M.S."/>
            <person name="Smolyakov D.D."/>
            <person name="Rudenko T.S."/>
            <person name="Beletsky A.V."/>
            <person name="Mardanov A.V."/>
            <person name="Grabovich M.Y."/>
        </authorList>
    </citation>
    <scope>NUCLEOTIDE SEQUENCE</scope>
    <source>
        <strain evidence="4">GKL-01</strain>
    </source>
</reference>
<gene>
    <name evidence="4" type="ORF">QJT80_15125</name>
</gene>
<dbReference type="SUPFAM" id="SSF48498">
    <property type="entry name" value="Tetracyclin repressor-like, C-terminal domain"/>
    <property type="match status" value="1"/>
</dbReference>
<feature type="DNA-binding region" description="H-T-H motif" evidence="2">
    <location>
        <begin position="26"/>
        <end position="45"/>
    </location>
</feature>
<dbReference type="PRINTS" id="PR00455">
    <property type="entry name" value="HTHTETR"/>
</dbReference>
<dbReference type="SUPFAM" id="SSF46689">
    <property type="entry name" value="Homeodomain-like"/>
    <property type="match status" value="1"/>
</dbReference>
<dbReference type="Proteomes" id="UP001300672">
    <property type="component" value="Chromosome"/>
</dbReference>
<sequence length="194" mass="22031">MASSKYQDLVDTATRLFAQYGYTAVGIDRIIAEAGVAKMTLYKHFASKQDLIVAVLKQRDQQFMQSLQTYVLQYTELDLQIKAIFDWHQQWFQQADFYGCMFINASAEFHQAQATIQTINQAHKQGITDWLHSLLTPTYVEQAAAIAQQLSLLLDGAIVSTQITPKSDAILIAYQTAKFLLAYKNQKFNQNHPS</sequence>
<dbReference type="Pfam" id="PF00440">
    <property type="entry name" value="TetR_N"/>
    <property type="match status" value="1"/>
</dbReference>
<evidence type="ECO:0000256" key="1">
    <source>
        <dbReference type="ARBA" id="ARBA00023125"/>
    </source>
</evidence>
<dbReference type="Gene3D" id="1.10.357.10">
    <property type="entry name" value="Tetracycline Repressor, domain 2"/>
    <property type="match status" value="1"/>
</dbReference>
<organism evidence="4">
    <name type="scientific">Candidatus Thiocaldithrix dubininis</name>
    <dbReference type="NCBI Taxonomy" id="3080823"/>
    <lineage>
        <taxon>Bacteria</taxon>
        <taxon>Pseudomonadati</taxon>
        <taxon>Pseudomonadota</taxon>
        <taxon>Gammaproteobacteria</taxon>
        <taxon>Thiotrichales</taxon>
        <taxon>Thiotrichaceae</taxon>
        <taxon>Candidatus Thiocaldithrix</taxon>
    </lineage>
</organism>